<evidence type="ECO:0000256" key="4">
    <source>
        <dbReference type="ARBA" id="ARBA00022989"/>
    </source>
</evidence>
<dbReference type="PANTHER" id="PTHR36115:SF6">
    <property type="entry name" value="PROLINE-RICH ANTIGEN HOMOLOG"/>
    <property type="match status" value="1"/>
</dbReference>
<dbReference type="AlphaFoldDB" id="A0A1E8Q8A1"/>
<evidence type="ECO:0000256" key="3">
    <source>
        <dbReference type="ARBA" id="ARBA00022692"/>
    </source>
</evidence>
<protein>
    <recommendedName>
        <fullName evidence="7">RDD domain-containing protein</fullName>
    </recommendedName>
</protein>
<dbReference type="Pfam" id="PF06271">
    <property type="entry name" value="RDD"/>
    <property type="match status" value="1"/>
</dbReference>
<comment type="subcellular location">
    <subcellularLocation>
        <location evidence="1">Cell membrane</location>
        <topology evidence="1">Multi-pass membrane protein</topology>
    </subcellularLocation>
</comment>
<feature type="transmembrane region" description="Helical" evidence="6">
    <location>
        <begin position="56"/>
        <end position="79"/>
    </location>
</feature>
<feature type="transmembrane region" description="Helical" evidence="6">
    <location>
        <begin position="23"/>
        <end position="49"/>
    </location>
</feature>
<dbReference type="GO" id="GO:0005886">
    <property type="term" value="C:plasma membrane"/>
    <property type="evidence" value="ECO:0007669"/>
    <property type="project" value="UniProtKB-SubCell"/>
</dbReference>
<evidence type="ECO:0000256" key="1">
    <source>
        <dbReference type="ARBA" id="ARBA00004651"/>
    </source>
</evidence>
<name>A0A1E8Q8A1_9MYCO</name>
<reference evidence="8 9" key="1">
    <citation type="submission" date="2016-09" db="EMBL/GenBank/DDBJ databases">
        <title>genome sequence of Mycobacterium sp. 739 SCH.</title>
        <authorList>
            <person name="Greninger A.L."/>
            <person name="Qin X."/>
            <person name="Jerome K."/>
            <person name="Vora S."/>
            <person name="Quinn K."/>
        </authorList>
    </citation>
    <scope>NUCLEOTIDE SEQUENCE [LARGE SCALE GENOMIC DNA]</scope>
    <source>
        <strain evidence="8 9">SCH</strain>
    </source>
</reference>
<dbReference type="RefSeq" id="WP_070352713.1">
    <property type="nucleotide sequence ID" value="NZ_CP043474.1"/>
</dbReference>
<accession>A0A1E8Q8A1</accession>
<dbReference type="PANTHER" id="PTHR36115">
    <property type="entry name" value="PROLINE-RICH ANTIGEN HOMOLOG-RELATED"/>
    <property type="match status" value="1"/>
</dbReference>
<organism evidence="8 9">
    <name type="scientific">Mycolicibacterium grossiae</name>
    <dbReference type="NCBI Taxonomy" id="1552759"/>
    <lineage>
        <taxon>Bacteria</taxon>
        <taxon>Bacillati</taxon>
        <taxon>Actinomycetota</taxon>
        <taxon>Actinomycetes</taxon>
        <taxon>Mycobacteriales</taxon>
        <taxon>Mycobacteriaceae</taxon>
        <taxon>Mycolicibacterium</taxon>
    </lineage>
</organism>
<evidence type="ECO:0000256" key="2">
    <source>
        <dbReference type="ARBA" id="ARBA00022475"/>
    </source>
</evidence>
<feature type="transmembrane region" description="Helical" evidence="6">
    <location>
        <begin position="174"/>
        <end position="195"/>
    </location>
</feature>
<evidence type="ECO:0000313" key="8">
    <source>
        <dbReference type="EMBL" id="OFJ54144.1"/>
    </source>
</evidence>
<evidence type="ECO:0000256" key="6">
    <source>
        <dbReference type="SAM" id="Phobius"/>
    </source>
</evidence>
<evidence type="ECO:0000313" key="9">
    <source>
        <dbReference type="Proteomes" id="UP000178953"/>
    </source>
</evidence>
<dbReference type="InterPro" id="IPR010432">
    <property type="entry name" value="RDD"/>
</dbReference>
<gene>
    <name evidence="8" type="ORF">BEL07_08830</name>
</gene>
<keyword evidence="4 6" id="KW-1133">Transmembrane helix</keyword>
<evidence type="ECO:0000259" key="7">
    <source>
        <dbReference type="Pfam" id="PF06271"/>
    </source>
</evidence>
<proteinExistence type="predicted"/>
<keyword evidence="2" id="KW-1003">Cell membrane</keyword>
<dbReference type="InterPro" id="IPR051791">
    <property type="entry name" value="Pra-immunoreactive"/>
</dbReference>
<keyword evidence="5 6" id="KW-0472">Membrane</keyword>
<feature type="domain" description="RDD" evidence="7">
    <location>
        <begin position="20"/>
        <end position="143"/>
    </location>
</feature>
<keyword evidence="3 6" id="KW-0812">Transmembrane</keyword>
<keyword evidence="9" id="KW-1185">Reference proteome</keyword>
<feature type="transmembrane region" description="Helical" evidence="6">
    <location>
        <begin position="114"/>
        <end position="132"/>
    </location>
</feature>
<dbReference type="Proteomes" id="UP000178953">
    <property type="component" value="Unassembled WGS sequence"/>
</dbReference>
<dbReference type="OrthoDB" id="9793824at2"/>
<dbReference type="EMBL" id="MCHX01000016">
    <property type="protein sequence ID" value="OFJ54144.1"/>
    <property type="molecule type" value="Genomic_DNA"/>
</dbReference>
<comment type="caution">
    <text evidence="8">The sequence shown here is derived from an EMBL/GenBank/DDBJ whole genome shotgun (WGS) entry which is preliminary data.</text>
</comment>
<evidence type="ECO:0000256" key="5">
    <source>
        <dbReference type="ARBA" id="ARBA00023136"/>
    </source>
</evidence>
<sequence>MTAVLPDREAPTSAAPDARYAGWWARAAALAVDVVPALAVIAAMALIAVASPLRGWVWWTVTVVAAVAFVLAAANRWVFPAVRGWSLGRALVGARIVTRDGAPAGTVRLFLRDLVHLLDTALVFVGWLWPLWDRRHRTFADMVLRTESHRVAPTGAADPDDAVRRTDVRRRVGAVLLIAALLCVAGGALGYAFVFRPERGIESARNQLADQGPRIVEQMLSYGAATMQDDFAKSQALATSAYRPQLTEQQQAAAKVGATTNEYWATNSAVLSASPDHGVLLVALQGQRGNDPTTVKFISATVQVEFQKTDDRWLVANLTVLKKPNAAAGAGG</sequence>